<dbReference type="FunFam" id="3.40.640.10:FF:000017">
    <property type="entry name" value="Glutamate decarboxylase"/>
    <property type="match status" value="1"/>
</dbReference>
<dbReference type="InterPro" id="IPR010107">
    <property type="entry name" value="Glutamate_decarboxylase"/>
</dbReference>
<dbReference type="GO" id="GO:0004351">
    <property type="term" value="F:glutamate decarboxylase activity"/>
    <property type="evidence" value="ECO:0007669"/>
    <property type="project" value="UniProtKB-EC"/>
</dbReference>
<sequence>MLSSHHDEDSVARSIMEKWRNLHASAPAHKLTHVISGRYRSVDLPKHRIPEGSADGESVYRVVKEELQLDAHPVQNCATFLSGWMEPRAEDLIRENLSNNLVDQDSNPATQVIHSRCVSMLADLWNAPKTDDEGGQAVGTSVGGSSEGIMLAGLAMKWSWRDKMKAAGKDVHNPNIVFGANAQVALEKFGRYFDVESRLVPVTPDSHYCLDPKKALEYVDENTIGIIVILGSTYTGHYEPVMEMSECLDDLQKRTGLDIPIHVDGASGGFVAPFSQPNLKWDFQVPRVRSINTSGHKFGLCYPGLGWVVWRDAKSLPKGLIFELHYLGGKEFTYTLNFSRPACFVIAQYYNFLTLGFEGYKGVMDTCLSNAKLMAKNLEASGYFEVLSDVHRPARHPSSTTNAAKSMMSRVTSSSSPGISAAAEGEETEPCLPLVAFTMTKACRKNKACTEYALSALLKTCGWAIPAYELPKDSSNIKVLRVVVREAMSADIIDRIVTDILWATNILQSSDDGDGKILTNAVARAVEQYAGLLQQAKHLS</sequence>
<dbReference type="EMBL" id="KZ988040">
    <property type="protein sequence ID" value="RKP13365.1"/>
    <property type="molecule type" value="Genomic_DNA"/>
</dbReference>
<gene>
    <name evidence="10" type="ORF">BJ684DRAFT_22817</name>
</gene>
<keyword evidence="11" id="KW-1185">Reference proteome</keyword>
<evidence type="ECO:0000256" key="1">
    <source>
        <dbReference type="ARBA" id="ARBA00001933"/>
    </source>
</evidence>
<evidence type="ECO:0000313" key="11">
    <source>
        <dbReference type="Proteomes" id="UP000267251"/>
    </source>
</evidence>
<dbReference type="PANTHER" id="PTHR43321">
    <property type="entry name" value="GLUTAMATE DECARBOXYLASE"/>
    <property type="match status" value="1"/>
</dbReference>
<dbReference type="InterPro" id="IPR015421">
    <property type="entry name" value="PyrdxlP-dep_Trfase_major"/>
</dbReference>
<evidence type="ECO:0000256" key="2">
    <source>
        <dbReference type="ARBA" id="ARBA00009533"/>
    </source>
</evidence>
<dbReference type="OrthoDB" id="5152799at2759"/>
<evidence type="ECO:0000256" key="3">
    <source>
        <dbReference type="ARBA" id="ARBA00012421"/>
    </source>
</evidence>
<dbReference type="NCBIfam" id="TIGR01788">
    <property type="entry name" value="Glu-decarb-GAD"/>
    <property type="match status" value="1"/>
</dbReference>
<dbReference type="InterPro" id="IPR002129">
    <property type="entry name" value="PyrdxlP-dep_de-COase"/>
</dbReference>
<keyword evidence="5 8" id="KW-0456">Lyase</keyword>
<keyword evidence="4 7" id="KW-0663">Pyridoxal phosphate</keyword>
<protein>
    <recommendedName>
        <fullName evidence="3 9">Glutamate decarboxylase</fullName>
        <ecNumber evidence="3 9">4.1.1.15</ecNumber>
    </recommendedName>
</protein>
<dbReference type="InterPro" id="IPR015424">
    <property type="entry name" value="PyrdxlP-dep_Trfase"/>
</dbReference>
<comment type="catalytic activity">
    <reaction evidence="6 9">
        <text>L-glutamate + H(+) = 4-aminobutanoate + CO2</text>
        <dbReference type="Rhea" id="RHEA:17785"/>
        <dbReference type="ChEBI" id="CHEBI:15378"/>
        <dbReference type="ChEBI" id="CHEBI:16526"/>
        <dbReference type="ChEBI" id="CHEBI:29985"/>
        <dbReference type="ChEBI" id="CHEBI:59888"/>
        <dbReference type="EC" id="4.1.1.15"/>
    </reaction>
</comment>
<name>A0A4P9Y3D1_9FUNG</name>
<dbReference type="GO" id="GO:0005829">
    <property type="term" value="C:cytosol"/>
    <property type="evidence" value="ECO:0007669"/>
    <property type="project" value="TreeGrafter"/>
</dbReference>
<dbReference type="Proteomes" id="UP000267251">
    <property type="component" value="Unassembled WGS sequence"/>
</dbReference>
<evidence type="ECO:0000256" key="4">
    <source>
        <dbReference type="ARBA" id="ARBA00022898"/>
    </source>
</evidence>
<accession>A0A4P9Y3D1</accession>
<evidence type="ECO:0000256" key="8">
    <source>
        <dbReference type="RuleBase" id="RU000382"/>
    </source>
</evidence>
<dbReference type="GO" id="GO:0006538">
    <property type="term" value="P:L-glutamate catabolic process"/>
    <property type="evidence" value="ECO:0007669"/>
    <property type="project" value="TreeGrafter"/>
</dbReference>
<dbReference type="SUPFAM" id="SSF53383">
    <property type="entry name" value="PLP-dependent transferases"/>
    <property type="match status" value="1"/>
</dbReference>
<evidence type="ECO:0000256" key="7">
    <source>
        <dbReference type="PIRSR" id="PIRSR602129-50"/>
    </source>
</evidence>
<evidence type="ECO:0000313" key="10">
    <source>
        <dbReference type="EMBL" id="RKP13365.1"/>
    </source>
</evidence>
<comment type="cofactor">
    <cofactor evidence="1 7 8">
        <name>pyridoxal 5'-phosphate</name>
        <dbReference type="ChEBI" id="CHEBI:597326"/>
    </cofactor>
</comment>
<evidence type="ECO:0000256" key="6">
    <source>
        <dbReference type="ARBA" id="ARBA00048868"/>
    </source>
</evidence>
<dbReference type="GO" id="GO:0030170">
    <property type="term" value="F:pyridoxal phosphate binding"/>
    <property type="evidence" value="ECO:0007669"/>
    <property type="project" value="InterPro"/>
</dbReference>
<dbReference type="Gene3D" id="3.90.1150.160">
    <property type="match status" value="1"/>
</dbReference>
<evidence type="ECO:0000256" key="9">
    <source>
        <dbReference type="RuleBase" id="RU361171"/>
    </source>
</evidence>
<dbReference type="Gene3D" id="3.40.640.10">
    <property type="entry name" value="Type I PLP-dependent aspartate aminotransferase-like (Major domain)"/>
    <property type="match status" value="1"/>
</dbReference>
<dbReference type="AlphaFoldDB" id="A0A4P9Y3D1"/>
<keyword evidence="9" id="KW-0210">Decarboxylase</keyword>
<dbReference type="Gene3D" id="4.10.280.50">
    <property type="match status" value="1"/>
</dbReference>
<dbReference type="EC" id="4.1.1.15" evidence="3 9"/>
<proteinExistence type="inferred from homology"/>
<comment type="similarity">
    <text evidence="2 8">Belongs to the group II decarboxylase family.</text>
</comment>
<dbReference type="PANTHER" id="PTHR43321:SF3">
    <property type="entry name" value="GLUTAMATE DECARBOXYLASE"/>
    <property type="match status" value="1"/>
</dbReference>
<evidence type="ECO:0000256" key="5">
    <source>
        <dbReference type="ARBA" id="ARBA00023239"/>
    </source>
</evidence>
<organism evidence="10 11">
    <name type="scientific">Piptocephalis cylindrospora</name>
    <dbReference type="NCBI Taxonomy" id="1907219"/>
    <lineage>
        <taxon>Eukaryota</taxon>
        <taxon>Fungi</taxon>
        <taxon>Fungi incertae sedis</taxon>
        <taxon>Zoopagomycota</taxon>
        <taxon>Zoopagomycotina</taxon>
        <taxon>Zoopagomycetes</taxon>
        <taxon>Zoopagales</taxon>
        <taxon>Piptocephalidaceae</taxon>
        <taxon>Piptocephalis</taxon>
    </lineage>
</organism>
<dbReference type="Pfam" id="PF00282">
    <property type="entry name" value="Pyridoxal_deC"/>
    <property type="match status" value="1"/>
</dbReference>
<reference evidence="11" key="1">
    <citation type="journal article" date="2018" name="Nat. Microbiol.">
        <title>Leveraging single-cell genomics to expand the fungal tree of life.</title>
        <authorList>
            <person name="Ahrendt S.R."/>
            <person name="Quandt C.A."/>
            <person name="Ciobanu D."/>
            <person name="Clum A."/>
            <person name="Salamov A."/>
            <person name="Andreopoulos B."/>
            <person name="Cheng J.F."/>
            <person name="Woyke T."/>
            <person name="Pelin A."/>
            <person name="Henrissat B."/>
            <person name="Reynolds N.K."/>
            <person name="Benny G.L."/>
            <person name="Smith M.E."/>
            <person name="James T.Y."/>
            <person name="Grigoriev I.V."/>
        </authorList>
    </citation>
    <scope>NUCLEOTIDE SEQUENCE [LARGE SCALE GENOMIC DNA]</scope>
</reference>
<feature type="modified residue" description="N6-(pyridoxal phosphate)lysine" evidence="7">
    <location>
        <position position="297"/>
    </location>
</feature>